<accession>A0A1Y2K5G8</accession>
<evidence type="ECO:0000313" key="1">
    <source>
        <dbReference type="EMBL" id="OSM04924.1"/>
    </source>
</evidence>
<keyword evidence="2" id="KW-1185">Reference proteome</keyword>
<proteinExistence type="predicted"/>
<organism evidence="1 2">
    <name type="scientific">Magnetofaba australis IT-1</name>
    <dbReference type="NCBI Taxonomy" id="1434232"/>
    <lineage>
        <taxon>Bacteria</taxon>
        <taxon>Pseudomonadati</taxon>
        <taxon>Pseudomonadota</taxon>
        <taxon>Magnetococcia</taxon>
        <taxon>Magnetococcales</taxon>
        <taxon>Magnetococcaceae</taxon>
        <taxon>Magnetofaba</taxon>
    </lineage>
</organism>
<protein>
    <submittedName>
        <fullName evidence="1">Putative membrane protein-like protein</fullName>
    </submittedName>
</protein>
<reference evidence="1 2" key="1">
    <citation type="journal article" date="2016" name="BMC Genomics">
        <title>Combined genomic and structural analyses of a cultured magnetotactic bacterium reveals its niche adaptation to a dynamic environment.</title>
        <authorList>
            <person name="Araujo A.C."/>
            <person name="Morillo V."/>
            <person name="Cypriano J."/>
            <person name="Teixeira L.C."/>
            <person name="Leao P."/>
            <person name="Lyra S."/>
            <person name="Almeida L.G."/>
            <person name="Bazylinski D.A."/>
            <person name="Vasconcellos A.T."/>
            <person name="Abreu F."/>
            <person name="Lins U."/>
        </authorList>
    </citation>
    <scope>NUCLEOTIDE SEQUENCE [LARGE SCALE GENOMIC DNA]</scope>
    <source>
        <strain evidence="1 2">IT-1</strain>
    </source>
</reference>
<dbReference type="RefSeq" id="WP_085441571.1">
    <property type="nucleotide sequence ID" value="NZ_LVJN01000018.1"/>
</dbReference>
<dbReference type="AlphaFoldDB" id="A0A1Y2K5G8"/>
<dbReference type="STRING" id="1434232.MAIT1_03033"/>
<sequence length="512" mass="58192">MPVLGIALATSAQAAAPKALKRTILAFYDSQEDAEGFLFGPAHRMAETPLNHLGMSVRHLDLRKPLPPVEELGDVRGALYWVYSDYGHSAAEFLPWINAAPFLDQYPPRKGRVGGEILERMGLEKRTLPPVDSVQWKRLIAKAEAKQGAADAKYLMEEAQKTLKKNYERPRAYAVKPFDLDLEIGGAKRYIERFLPPGKRVEVIQWSGNTLPFLEVMRKTEEAKMVNINGGDTRFDREYPSISWVSPVGRQVGPYNQIYASNSNENTYTDLWTDRFFGFKHLVRTLRNTEIPRRLKPFNVYYHMYSGQKLSSLNAVKRNLDFAHEQGVIPVTTSHFATIGSGFFTTRFEQLEPDRWRVTEHGALPTIRFDNATFKEVDFDRSEGVIGQRHLYGSLYVMLDTSLEAPIIALKEAPFTGKSAEAKRLYLRDARWRVWNFQEDGRGGARFFASGFGAGEMTWRTQSDHDRFHVTMEKLDGSVLSNITVSASAQNMLTFQLPAQATEPVNITLWRL</sequence>
<comment type="caution">
    <text evidence="1">The sequence shown here is derived from an EMBL/GenBank/DDBJ whole genome shotgun (WGS) entry which is preliminary data.</text>
</comment>
<gene>
    <name evidence="1" type="ORF">MAIT1_03033</name>
</gene>
<dbReference type="OrthoDB" id="7292394at2"/>
<evidence type="ECO:0000313" key="2">
    <source>
        <dbReference type="Proteomes" id="UP000194003"/>
    </source>
</evidence>
<dbReference type="EMBL" id="LVJN01000018">
    <property type="protein sequence ID" value="OSM04924.1"/>
    <property type="molecule type" value="Genomic_DNA"/>
</dbReference>
<name>A0A1Y2K5G8_9PROT</name>
<dbReference type="Proteomes" id="UP000194003">
    <property type="component" value="Unassembled WGS sequence"/>
</dbReference>